<dbReference type="Proteomes" id="UP000599578">
    <property type="component" value="Unassembled WGS sequence"/>
</dbReference>
<dbReference type="AlphaFoldDB" id="A0A918DWS9"/>
<dbReference type="SUPFAM" id="SSF53681">
    <property type="entry name" value="Aspartate/glutamate racemase"/>
    <property type="match status" value="1"/>
</dbReference>
<sequence length="81" mass="8655">MEGIYPVKAGALAEGGQLLERRLEEILGNGVERVILGCTEIPVALEQLDGRHRAFAVDATGALADACIDWHRNLKTSGRAA</sequence>
<protein>
    <recommendedName>
        <fullName evidence="3">Aspartate racemase</fullName>
    </recommendedName>
</protein>
<comment type="caution">
    <text evidence="1">The sequence shown here is derived from an EMBL/GenBank/DDBJ whole genome shotgun (WGS) entry which is preliminary data.</text>
</comment>
<dbReference type="Gene3D" id="3.40.50.1860">
    <property type="match status" value="1"/>
</dbReference>
<dbReference type="GO" id="GO:0016855">
    <property type="term" value="F:racemase and epimerase activity, acting on amino acids and derivatives"/>
    <property type="evidence" value="ECO:0007669"/>
    <property type="project" value="InterPro"/>
</dbReference>
<evidence type="ECO:0000313" key="2">
    <source>
        <dbReference type="Proteomes" id="UP000599578"/>
    </source>
</evidence>
<dbReference type="RefSeq" id="WP_188861784.1">
    <property type="nucleotide sequence ID" value="NZ_BMLT01000009.1"/>
</dbReference>
<organism evidence="1 2">
    <name type="scientific">Marinobacterium nitratireducens</name>
    <dbReference type="NCBI Taxonomy" id="518897"/>
    <lineage>
        <taxon>Bacteria</taxon>
        <taxon>Pseudomonadati</taxon>
        <taxon>Pseudomonadota</taxon>
        <taxon>Gammaproteobacteria</taxon>
        <taxon>Oceanospirillales</taxon>
        <taxon>Oceanospirillaceae</taxon>
        <taxon>Marinobacterium</taxon>
    </lineage>
</organism>
<dbReference type="InterPro" id="IPR001920">
    <property type="entry name" value="Asp/Glu_race"/>
</dbReference>
<gene>
    <name evidence="1" type="ORF">GCM10011348_33750</name>
</gene>
<keyword evidence="2" id="KW-1185">Reference proteome</keyword>
<name>A0A918DWS9_9GAMM</name>
<proteinExistence type="predicted"/>
<accession>A0A918DWS9</accession>
<reference evidence="1 2" key="1">
    <citation type="journal article" date="2014" name="Int. J. Syst. Evol. Microbiol.">
        <title>Complete genome sequence of Corynebacterium casei LMG S-19264T (=DSM 44701T), isolated from a smear-ripened cheese.</title>
        <authorList>
            <consortium name="US DOE Joint Genome Institute (JGI-PGF)"/>
            <person name="Walter F."/>
            <person name="Albersmeier A."/>
            <person name="Kalinowski J."/>
            <person name="Ruckert C."/>
        </authorList>
    </citation>
    <scope>NUCLEOTIDE SEQUENCE [LARGE SCALE GENOMIC DNA]</scope>
    <source>
        <strain evidence="1 2">CGMCC 1.7286</strain>
    </source>
</reference>
<evidence type="ECO:0008006" key="3">
    <source>
        <dbReference type="Google" id="ProtNLM"/>
    </source>
</evidence>
<dbReference type="EMBL" id="BMLT01000009">
    <property type="protein sequence ID" value="GGO85372.1"/>
    <property type="molecule type" value="Genomic_DNA"/>
</dbReference>
<evidence type="ECO:0000313" key="1">
    <source>
        <dbReference type="EMBL" id="GGO85372.1"/>
    </source>
</evidence>